<sequence>MAIRHSSPPVGSKARAPTAQDIQELTKNLEKRSPDFKADWHQQNVQGSCTGVRTLMIDDIGEIAFQHTTLIIDEDRHLRLVYYATAQASEPVFESWRQAAIAKR</sequence>
<accession>A0ABX7UYC9</accession>
<organism evidence="3 4">
    <name type="scientific">Brenneria izadpanahii</name>
    <dbReference type="NCBI Taxonomy" id="2722756"/>
    <lineage>
        <taxon>Bacteria</taxon>
        <taxon>Pseudomonadati</taxon>
        <taxon>Pseudomonadota</taxon>
        <taxon>Gammaproteobacteria</taxon>
        <taxon>Enterobacterales</taxon>
        <taxon>Pectobacteriaceae</taxon>
        <taxon>Brenneria</taxon>
    </lineage>
</organism>
<dbReference type="Pfam" id="PF17765">
    <property type="entry name" value="MLTR_LBD"/>
    <property type="match status" value="1"/>
</dbReference>
<gene>
    <name evidence="3" type="ORF">HC231_11675</name>
</gene>
<evidence type="ECO:0000259" key="2">
    <source>
        <dbReference type="Pfam" id="PF17765"/>
    </source>
</evidence>
<keyword evidence="4" id="KW-1185">Reference proteome</keyword>
<feature type="domain" description="MmyB-like transcription regulator ligand binding" evidence="2">
    <location>
        <begin position="14"/>
        <end position="90"/>
    </location>
</feature>
<feature type="region of interest" description="Disordered" evidence="1">
    <location>
        <begin position="1"/>
        <end position="20"/>
    </location>
</feature>
<protein>
    <recommendedName>
        <fullName evidence="2">MmyB-like transcription regulator ligand binding domain-containing protein</fullName>
    </recommendedName>
</protein>
<evidence type="ECO:0000256" key="1">
    <source>
        <dbReference type="SAM" id="MobiDB-lite"/>
    </source>
</evidence>
<evidence type="ECO:0000313" key="3">
    <source>
        <dbReference type="EMBL" id="QTF10781.1"/>
    </source>
</evidence>
<evidence type="ECO:0000313" key="4">
    <source>
        <dbReference type="Proteomes" id="UP000671960"/>
    </source>
</evidence>
<dbReference type="InterPro" id="IPR041413">
    <property type="entry name" value="MLTR_LBD"/>
</dbReference>
<dbReference type="Gene3D" id="3.30.450.180">
    <property type="match status" value="1"/>
</dbReference>
<proteinExistence type="predicted"/>
<reference evidence="3 4" key="1">
    <citation type="submission" date="2020-03" db="EMBL/GenBank/DDBJ databases">
        <authorList>
            <person name="Bakhshi Ganjeh M."/>
        </authorList>
    </citation>
    <scope>NUCLEOTIDE SEQUENCE [LARGE SCALE GENOMIC DNA]</scope>
    <source>
        <strain evidence="4">Iran 50</strain>
    </source>
</reference>
<dbReference type="EMBL" id="CP050854">
    <property type="protein sequence ID" value="QTF10781.1"/>
    <property type="molecule type" value="Genomic_DNA"/>
</dbReference>
<dbReference type="Proteomes" id="UP000671960">
    <property type="component" value="Chromosome"/>
</dbReference>
<name>A0ABX7UYC9_9GAMM</name>